<feature type="DNA-binding region" description="H-T-H motif" evidence="2">
    <location>
        <begin position="46"/>
        <end position="65"/>
    </location>
</feature>
<dbReference type="PROSITE" id="PS50977">
    <property type="entry name" value="HTH_TETR_2"/>
    <property type="match status" value="1"/>
</dbReference>
<proteinExistence type="predicted"/>
<dbReference type="SUPFAM" id="SSF46689">
    <property type="entry name" value="Homeodomain-like"/>
    <property type="match status" value="1"/>
</dbReference>
<gene>
    <name evidence="4" type="ORF">EHI47_12035</name>
</gene>
<dbReference type="AlphaFoldDB" id="A0A444I3G4"/>
<organism evidence="4 5">
    <name type="scientific">Rhizobium leguminosarum</name>
    <dbReference type="NCBI Taxonomy" id="384"/>
    <lineage>
        <taxon>Bacteria</taxon>
        <taxon>Pseudomonadati</taxon>
        <taxon>Pseudomonadota</taxon>
        <taxon>Alphaproteobacteria</taxon>
        <taxon>Hyphomicrobiales</taxon>
        <taxon>Rhizobiaceae</taxon>
        <taxon>Rhizobium/Agrobacterium group</taxon>
        <taxon>Rhizobium</taxon>
    </lineage>
</organism>
<evidence type="ECO:0000256" key="2">
    <source>
        <dbReference type="PROSITE-ProRule" id="PRU00335"/>
    </source>
</evidence>
<dbReference type="InterPro" id="IPR009057">
    <property type="entry name" value="Homeodomain-like_sf"/>
</dbReference>
<evidence type="ECO:0000256" key="1">
    <source>
        <dbReference type="ARBA" id="ARBA00023125"/>
    </source>
</evidence>
<name>A0A444I3G4_RHILE</name>
<dbReference type="EMBL" id="SBHX01000028">
    <property type="protein sequence ID" value="RWX31841.1"/>
    <property type="molecule type" value="Genomic_DNA"/>
</dbReference>
<dbReference type="Gene3D" id="1.10.10.60">
    <property type="entry name" value="Homeodomain-like"/>
    <property type="match status" value="1"/>
</dbReference>
<accession>A0A444I3G4</accession>
<evidence type="ECO:0000259" key="3">
    <source>
        <dbReference type="PROSITE" id="PS50977"/>
    </source>
</evidence>
<dbReference type="Pfam" id="PF00440">
    <property type="entry name" value="TetR_N"/>
    <property type="match status" value="1"/>
</dbReference>
<dbReference type="GO" id="GO:0003677">
    <property type="term" value="F:DNA binding"/>
    <property type="evidence" value="ECO:0007669"/>
    <property type="project" value="UniProtKB-UniRule"/>
</dbReference>
<comment type="caution">
    <text evidence="4">The sequence shown here is derived from an EMBL/GenBank/DDBJ whole genome shotgun (WGS) entry which is preliminary data.</text>
</comment>
<dbReference type="InterPro" id="IPR001647">
    <property type="entry name" value="HTH_TetR"/>
</dbReference>
<sequence>MVNGANQCPRRSKPYLVPVNSPGYPLVSVLEHALVLLANGGKKSLTTARLAKAARCSKESIYKWFGNREQLLTAMVSYQTDRAERAVRSFIYLHAPDNNPLEAVDLVGSVARHQPAYSESNRNPM</sequence>
<evidence type="ECO:0000313" key="5">
    <source>
        <dbReference type="Proteomes" id="UP000283817"/>
    </source>
</evidence>
<protein>
    <submittedName>
        <fullName evidence="4">TetR/AcrR family transcriptional regulator</fullName>
    </submittedName>
</protein>
<dbReference type="Proteomes" id="UP000283817">
    <property type="component" value="Unassembled WGS sequence"/>
</dbReference>
<keyword evidence="1 2" id="KW-0238">DNA-binding</keyword>
<reference evidence="4 5" key="1">
    <citation type="submission" date="2019-01" db="EMBL/GenBank/DDBJ databases">
        <title>RHIZO-ID as a novel technology for direct rhizobia identification.</title>
        <authorList>
            <person name="De Meyer S.E."/>
        </authorList>
    </citation>
    <scope>NUCLEOTIDE SEQUENCE [LARGE SCALE GENOMIC DNA]</scope>
    <source>
        <strain evidence="4 5">WSM448</strain>
    </source>
</reference>
<evidence type="ECO:0000313" key="4">
    <source>
        <dbReference type="EMBL" id="RWX31841.1"/>
    </source>
</evidence>
<feature type="domain" description="HTH tetR-type" evidence="3">
    <location>
        <begin position="23"/>
        <end position="83"/>
    </location>
</feature>